<evidence type="ECO:0000313" key="3">
    <source>
        <dbReference type="Proteomes" id="UP000198704"/>
    </source>
</evidence>
<feature type="compositionally biased region" description="Basic and acidic residues" evidence="1">
    <location>
        <begin position="286"/>
        <end position="299"/>
    </location>
</feature>
<accession>A0A1G9V958</accession>
<feature type="compositionally biased region" description="Basic and acidic residues" evidence="1">
    <location>
        <begin position="334"/>
        <end position="343"/>
    </location>
</feature>
<keyword evidence="3" id="KW-1185">Reference proteome</keyword>
<reference evidence="3" key="1">
    <citation type="submission" date="2016-10" db="EMBL/GenBank/DDBJ databases">
        <authorList>
            <person name="Varghese N."/>
            <person name="Submissions S."/>
        </authorList>
    </citation>
    <scope>NUCLEOTIDE SEQUENCE [LARGE SCALE GENOMIC DNA]</scope>
    <source>
        <strain evidence="3">BL47</strain>
    </source>
</reference>
<gene>
    <name evidence="2" type="ORF">SAMN05216360_103109</name>
</gene>
<evidence type="ECO:0008006" key="4">
    <source>
        <dbReference type="Google" id="ProtNLM"/>
    </source>
</evidence>
<protein>
    <recommendedName>
        <fullName evidence="4">Relaxase/Mobilisation nuclease domain-containing protein</fullName>
    </recommendedName>
</protein>
<feature type="compositionally biased region" description="Gly residues" evidence="1">
    <location>
        <begin position="305"/>
        <end position="319"/>
    </location>
</feature>
<evidence type="ECO:0000256" key="1">
    <source>
        <dbReference type="SAM" id="MobiDB-lite"/>
    </source>
</evidence>
<proteinExistence type="predicted"/>
<organism evidence="2 3">
    <name type="scientific">Methylobacterium phyllostachyos</name>
    <dbReference type="NCBI Taxonomy" id="582672"/>
    <lineage>
        <taxon>Bacteria</taxon>
        <taxon>Pseudomonadati</taxon>
        <taxon>Pseudomonadota</taxon>
        <taxon>Alphaproteobacteria</taxon>
        <taxon>Hyphomicrobiales</taxon>
        <taxon>Methylobacteriaceae</taxon>
        <taxon>Methylobacterium</taxon>
    </lineage>
</organism>
<dbReference type="Proteomes" id="UP000198704">
    <property type="component" value="Unassembled WGS sequence"/>
</dbReference>
<dbReference type="AlphaFoldDB" id="A0A1G9V958"/>
<dbReference type="EMBL" id="FNHS01000003">
    <property type="protein sequence ID" value="SDM68623.1"/>
    <property type="molecule type" value="Genomic_DNA"/>
</dbReference>
<dbReference type="RefSeq" id="WP_167627641.1">
    <property type="nucleotide sequence ID" value="NZ_FNHS01000003.1"/>
</dbReference>
<dbReference type="STRING" id="582672.SAMN05216360_103109"/>
<feature type="region of interest" description="Disordered" evidence="1">
    <location>
        <begin position="285"/>
        <end position="343"/>
    </location>
</feature>
<evidence type="ECO:0000313" key="2">
    <source>
        <dbReference type="EMBL" id="SDM68623.1"/>
    </source>
</evidence>
<sequence>MISGAERGKGGDALARHLLKPENDTVEVLVPRGLGSRDLIGQVRELVALSLGGRTDRPVYHVHCDPDPAIQDNDGARARFWALFEAEFRLGGQPFAGAVHVKHGRRHEHRVYSLVRQSGAVVDLAWDFLRRERCGRIVEYEFGMPSPTPSKHSRAIVSALRQAGRDDVAAWMEASGTTDAARPVARLSPQERLIETRTGVPLDDLRAAALAAWTASTDGAAFLAALRERGLDLRQGRSGPVVVDRTGTAHLATRLVGAAARRADGTRIPAAEVKARLAGLTLQNHGETHGQDRRAHDRSAVAQAPGGGPRDGAGAGGNPGREVAHRGAGGTDADGGRSDRRSVEHALSRLVARPREARLRGRLRLMAPGRNRELAYALDGIRRRDWVWVPGMTDIWGLPITPDGRPRLG</sequence>
<name>A0A1G9V958_9HYPH</name>